<accession>A0A5J9TI70</accession>
<comment type="caution">
    <text evidence="2">The sequence shown here is derived from an EMBL/GenBank/DDBJ whole genome shotgun (WGS) entry which is preliminary data.</text>
</comment>
<feature type="region of interest" description="Disordered" evidence="1">
    <location>
        <begin position="1"/>
        <end position="40"/>
    </location>
</feature>
<dbReference type="AlphaFoldDB" id="A0A5J9TI70"/>
<evidence type="ECO:0000313" key="2">
    <source>
        <dbReference type="EMBL" id="TVU10982.1"/>
    </source>
</evidence>
<evidence type="ECO:0000313" key="3">
    <source>
        <dbReference type="Proteomes" id="UP000324897"/>
    </source>
</evidence>
<organism evidence="2 3">
    <name type="scientific">Eragrostis curvula</name>
    <name type="common">weeping love grass</name>
    <dbReference type="NCBI Taxonomy" id="38414"/>
    <lineage>
        <taxon>Eukaryota</taxon>
        <taxon>Viridiplantae</taxon>
        <taxon>Streptophyta</taxon>
        <taxon>Embryophyta</taxon>
        <taxon>Tracheophyta</taxon>
        <taxon>Spermatophyta</taxon>
        <taxon>Magnoliopsida</taxon>
        <taxon>Liliopsida</taxon>
        <taxon>Poales</taxon>
        <taxon>Poaceae</taxon>
        <taxon>PACMAD clade</taxon>
        <taxon>Chloridoideae</taxon>
        <taxon>Eragrostideae</taxon>
        <taxon>Eragrostidinae</taxon>
        <taxon>Eragrostis</taxon>
    </lineage>
</organism>
<dbReference type="Gramene" id="TVU10982">
    <property type="protein sequence ID" value="TVU10982"/>
    <property type="gene ID" value="EJB05_44540"/>
</dbReference>
<proteinExistence type="predicted"/>
<protein>
    <submittedName>
        <fullName evidence="2">Uncharacterized protein</fullName>
    </submittedName>
</protein>
<feature type="non-terminal residue" evidence="2">
    <location>
        <position position="1"/>
    </location>
</feature>
<name>A0A5J9TI70_9POAL</name>
<dbReference type="EMBL" id="RWGY01000039">
    <property type="protein sequence ID" value="TVU10982.1"/>
    <property type="molecule type" value="Genomic_DNA"/>
</dbReference>
<keyword evidence="3" id="KW-1185">Reference proteome</keyword>
<feature type="compositionally biased region" description="Basic residues" evidence="1">
    <location>
        <begin position="31"/>
        <end position="40"/>
    </location>
</feature>
<evidence type="ECO:0000256" key="1">
    <source>
        <dbReference type="SAM" id="MobiDB-lite"/>
    </source>
</evidence>
<dbReference type="Proteomes" id="UP000324897">
    <property type="component" value="Chromosome 3"/>
</dbReference>
<reference evidence="2 3" key="1">
    <citation type="journal article" date="2019" name="Sci. Rep.">
        <title>A high-quality genome of Eragrostis curvula grass provides insights into Poaceae evolution and supports new strategies to enhance forage quality.</title>
        <authorList>
            <person name="Carballo J."/>
            <person name="Santos B.A.C.M."/>
            <person name="Zappacosta D."/>
            <person name="Garbus I."/>
            <person name="Selva J.P."/>
            <person name="Gallo C.A."/>
            <person name="Diaz A."/>
            <person name="Albertini E."/>
            <person name="Caccamo M."/>
            <person name="Echenique V."/>
        </authorList>
    </citation>
    <scope>NUCLEOTIDE SEQUENCE [LARGE SCALE GENOMIC DNA]</scope>
    <source>
        <strain evidence="3">cv. Victoria</strain>
        <tissue evidence="2">Leaf</tissue>
    </source>
</reference>
<sequence length="101" mass="10935">MISLQTIAADAATPIRSPLTPPRRELCTNRNQRRSPLHTRARRVLGLTQHDGKTIAADALTVLPRCLQSELTDISTNVAIGSTSLIADPLNVVIESLAKLK</sequence>
<gene>
    <name evidence="2" type="ORF">EJB05_44540</name>
</gene>